<accession>A0A7R7TEJ9</accession>
<dbReference type="Proteomes" id="UP000596099">
    <property type="component" value="Chromosome"/>
</dbReference>
<dbReference type="AlphaFoldDB" id="A0A7R7TEJ9"/>
<dbReference type="PROSITE" id="PS51900">
    <property type="entry name" value="CB"/>
    <property type="match status" value="1"/>
</dbReference>
<evidence type="ECO:0000313" key="4">
    <source>
        <dbReference type="EMBL" id="BCP66176.1"/>
    </source>
</evidence>
<evidence type="ECO:0000256" key="2">
    <source>
        <dbReference type="PROSITE-ProRule" id="PRU01248"/>
    </source>
</evidence>
<name>A0A7R7TEJ9_THETH</name>
<proteinExistence type="predicted"/>
<reference evidence="5" key="1">
    <citation type="submission" date="2021-01" db="EMBL/GenBank/DDBJ databases">
        <title>Complete Genome Sequence of Thermus thermophilus Strain HB5018, Isolated from Mine Onsen Hot Spring.</title>
        <authorList>
            <person name="Miyazaki K."/>
            <person name="Moriya T."/>
            <person name="Nemoto N."/>
            <person name="Oshima T."/>
            <person name="Yura K."/>
            <person name="Bessho Y."/>
        </authorList>
    </citation>
    <scope>NUCLEOTIDE SEQUENCE [LARGE SCALE GENOMIC DNA]</scope>
    <source>
        <strain evidence="5">HB5018</strain>
    </source>
</reference>
<keyword evidence="1 2" id="KW-0238">DNA-binding</keyword>
<feature type="domain" description="Core-binding (CB)" evidence="3">
    <location>
        <begin position="69"/>
        <end position="160"/>
    </location>
</feature>
<sequence length="215" mass="24288">MRRRGKGGGSVFYHEGKGKWVAQLTWIDPATGRKVKREKHCETRKEAERALADMVAAQAKGLLTDPSRLTTRDFALDYLKRLEREGLRPNSIRLAQEELAHALPSLKDPKAHDPLGRMRLQEVKPVHVRAAVDRVAEAGYAPRTVNRVLMRLKALFREALRLELVARNPAEAVRLRLPKGEKTARALEPQEVARLLEAAEASRSKDMALLLRLML</sequence>
<dbReference type="GO" id="GO:0003677">
    <property type="term" value="F:DNA binding"/>
    <property type="evidence" value="ECO:0007669"/>
    <property type="project" value="UniProtKB-UniRule"/>
</dbReference>
<dbReference type="SUPFAM" id="SSF56349">
    <property type="entry name" value="DNA breaking-rejoining enzymes"/>
    <property type="match status" value="1"/>
</dbReference>
<evidence type="ECO:0000256" key="1">
    <source>
        <dbReference type="ARBA" id="ARBA00023125"/>
    </source>
</evidence>
<organism evidence="4 5">
    <name type="scientific">Thermus thermophilus</name>
    <dbReference type="NCBI Taxonomy" id="274"/>
    <lineage>
        <taxon>Bacteria</taxon>
        <taxon>Thermotogati</taxon>
        <taxon>Deinococcota</taxon>
        <taxon>Deinococci</taxon>
        <taxon>Thermales</taxon>
        <taxon>Thermaceae</taxon>
        <taxon>Thermus</taxon>
    </lineage>
</organism>
<dbReference type="InterPro" id="IPR044068">
    <property type="entry name" value="CB"/>
</dbReference>
<gene>
    <name evidence="4" type="ORF">TthHB5018_11100</name>
</gene>
<dbReference type="EMBL" id="AP024270">
    <property type="protein sequence ID" value="BCP66176.1"/>
    <property type="molecule type" value="Genomic_DNA"/>
</dbReference>
<dbReference type="Gene3D" id="1.10.150.130">
    <property type="match status" value="1"/>
</dbReference>
<protein>
    <recommendedName>
        <fullName evidence="3">Core-binding (CB) domain-containing protein</fullName>
    </recommendedName>
</protein>
<evidence type="ECO:0000259" key="3">
    <source>
        <dbReference type="PROSITE" id="PS51900"/>
    </source>
</evidence>
<dbReference type="InterPro" id="IPR011010">
    <property type="entry name" value="DNA_brk_join_enz"/>
</dbReference>
<evidence type="ECO:0000313" key="5">
    <source>
        <dbReference type="Proteomes" id="UP000596099"/>
    </source>
</evidence>
<dbReference type="InterPro" id="IPR010998">
    <property type="entry name" value="Integrase_recombinase_N"/>
</dbReference>